<gene>
    <name evidence="1" type="ORF">COI93_09320</name>
</gene>
<sequence length="175" mass="20682">MIIKRFMIMFIIIFYIAGCDRSYYFKNTRTTTLTAENIDGLKLHDNIYESKFIEKYEKQTKKSQDNEFYDYYRLRDDLEIATVKEGENKGNIVRIMILYEDYKVEKSESHTSKGVTIGSKKEEVLSSYGKNYYTRNEQGANIIGYVDIKMQVTLEFWLDDTGLVKLIRFDDADVQ</sequence>
<name>A0A2B0MPC3_BACCE</name>
<dbReference type="Proteomes" id="UP000242656">
    <property type="component" value="Unassembled WGS sequence"/>
</dbReference>
<evidence type="ECO:0000313" key="1">
    <source>
        <dbReference type="EMBL" id="PFK43943.1"/>
    </source>
</evidence>
<comment type="caution">
    <text evidence="1">The sequence shown here is derived from an EMBL/GenBank/DDBJ whole genome shotgun (WGS) entry which is preliminary data.</text>
</comment>
<dbReference type="EMBL" id="NUWN01000028">
    <property type="protein sequence ID" value="PFK43943.1"/>
    <property type="molecule type" value="Genomic_DNA"/>
</dbReference>
<organism evidence="1 2">
    <name type="scientific">Bacillus cereus</name>
    <dbReference type="NCBI Taxonomy" id="1396"/>
    <lineage>
        <taxon>Bacteria</taxon>
        <taxon>Bacillati</taxon>
        <taxon>Bacillota</taxon>
        <taxon>Bacilli</taxon>
        <taxon>Bacillales</taxon>
        <taxon>Bacillaceae</taxon>
        <taxon>Bacillus</taxon>
        <taxon>Bacillus cereus group</taxon>
    </lineage>
</organism>
<proteinExistence type="predicted"/>
<protein>
    <submittedName>
        <fullName evidence="1">Uncharacterized protein</fullName>
    </submittedName>
</protein>
<evidence type="ECO:0000313" key="2">
    <source>
        <dbReference type="Proteomes" id="UP000242656"/>
    </source>
</evidence>
<dbReference type="AlphaFoldDB" id="A0A2B0MPC3"/>
<reference evidence="1 2" key="1">
    <citation type="submission" date="2017-09" db="EMBL/GenBank/DDBJ databases">
        <title>Large-scale bioinformatics analysis of Bacillus genomes uncovers conserved roles of natural products in bacterial physiology.</title>
        <authorList>
            <consortium name="Agbiome Team Llc"/>
            <person name="Bleich R.M."/>
            <person name="Grubbs K.J."/>
            <person name="Santa Maria K.C."/>
            <person name="Allen S.E."/>
            <person name="Farag S."/>
            <person name="Shank E.A."/>
            <person name="Bowers A."/>
        </authorList>
    </citation>
    <scope>NUCLEOTIDE SEQUENCE [LARGE SCALE GENOMIC DNA]</scope>
    <source>
        <strain evidence="1 2">AFS083043</strain>
    </source>
</reference>
<dbReference type="RefSeq" id="WP_098490548.1">
    <property type="nucleotide sequence ID" value="NZ_NUWN01000028.1"/>
</dbReference>
<accession>A0A2B0MPC3</accession>